<feature type="compositionally biased region" description="Low complexity" evidence="1">
    <location>
        <begin position="307"/>
        <end position="321"/>
    </location>
</feature>
<dbReference type="GeneID" id="9048803"/>
<name>C5KA30_PERM5</name>
<accession>C5KA30</accession>
<feature type="region of interest" description="Disordered" evidence="1">
    <location>
        <begin position="307"/>
        <end position="353"/>
    </location>
</feature>
<sequence>MTNTAAPSSPSQPPPTDSEMRAAEEAVIAAAKTLQEVNDGTGPTTTQSAPGRSARAMRERSQQHPQADQHSVEQSHQPESPSNTPIGSRSNEDANWENQVLSVIHNLTKEKCPGRPSQRHYYEPGTVADYINSNPSFEGISFDQNPPETVIATAADLPPAKRMSYLLSLPLKELCSEEEPEPLRISENNYIFSDYIRAVVRWSICISLITTFSADIESIPLGYLLGHLESILASTGTLSHTGKPGGTVAAQLYHRYSVKKATEAIRRGVPIRSVLQDLSVMDQNVSLRAANEAVAARERKNKSWRNWSNYNNLTNNNYNDSSNKRPRGRPWDKSKSEGSTGNNTNDNVNKKKA</sequence>
<dbReference type="OrthoDB" id="474687at2759"/>
<protein>
    <submittedName>
        <fullName evidence="2">Uncharacterized protein</fullName>
    </submittedName>
</protein>
<evidence type="ECO:0000256" key="1">
    <source>
        <dbReference type="SAM" id="MobiDB-lite"/>
    </source>
</evidence>
<reference evidence="2 3" key="1">
    <citation type="submission" date="2008-07" db="EMBL/GenBank/DDBJ databases">
        <authorList>
            <person name="El-Sayed N."/>
            <person name="Caler E."/>
            <person name="Inman J."/>
            <person name="Amedeo P."/>
            <person name="Hass B."/>
            <person name="Wortman J."/>
        </authorList>
    </citation>
    <scope>NUCLEOTIDE SEQUENCE [LARGE SCALE GENOMIC DNA]</scope>
    <source>
        <strain evidence="3">ATCC 50983 / TXsc</strain>
    </source>
</reference>
<feature type="region of interest" description="Disordered" evidence="1">
    <location>
        <begin position="1"/>
        <end position="92"/>
    </location>
</feature>
<feature type="compositionally biased region" description="Polar residues" evidence="1">
    <location>
        <begin position="337"/>
        <end position="347"/>
    </location>
</feature>
<feature type="compositionally biased region" description="Polar residues" evidence="1">
    <location>
        <begin position="63"/>
        <end position="89"/>
    </location>
</feature>
<dbReference type="EMBL" id="GG671603">
    <property type="protein sequence ID" value="EER18663.1"/>
    <property type="molecule type" value="Genomic_DNA"/>
</dbReference>
<evidence type="ECO:0000313" key="2">
    <source>
        <dbReference type="EMBL" id="EER18663.1"/>
    </source>
</evidence>
<evidence type="ECO:0000313" key="3">
    <source>
        <dbReference type="Proteomes" id="UP000007800"/>
    </source>
</evidence>
<organism evidence="3">
    <name type="scientific">Perkinsus marinus (strain ATCC 50983 / TXsc)</name>
    <dbReference type="NCBI Taxonomy" id="423536"/>
    <lineage>
        <taxon>Eukaryota</taxon>
        <taxon>Sar</taxon>
        <taxon>Alveolata</taxon>
        <taxon>Perkinsozoa</taxon>
        <taxon>Perkinsea</taxon>
        <taxon>Perkinsida</taxon>
        <taxon>Perkinsidae</taxon>
        <taxon>Perkinsus</taxon>
    </lineage>
</organism>
<dbReference type="OMA" id="WRNWSNY"/>
<keyword evidence="3" id="KW-1185">Reference proteome</keyword>
<dbReference type="RefSeq" id="XP_002786867.1">
    <property type="nucleotide sequence ID" value="XM_002786821.1"/>
</dbReference>
<dbReference type="Proteomes" id="UP000007800">
    <property type="component" value="Unassembled WGS sequence"/>
</dbReference>
<feature type="compositionally biased region" description="Polar residues" evidence="1">
    <location>
        <begin position="35"/>
        <end position="50"/>
    </location>
</feature>
<gene>
    <name evidence="2" type="ORF">Pmar_PMAR004244</name>
</gene>
<dbReference type="InParanoid" id="C5KA30"/>
<proteinExistence type="predicted"/>
<dbReference type="AlphaFoldDB" id="C5KA30"/>